<evidence type="ECO:0000256" key="5">
    <source>
        <dbReference type="ARBA" id="ARBA00022989"/>
    </source>
</evidence>
<accession>A0ABW0HL34</accession>
<evidence type="ECO:0000256" key="6">
    <source>
        <dbReference type="ARBA" id="ARBA00023136"/>
    </source>
</evidence>
<dbReference type="PANTHER" id="PTHR43744:SF9">
    <property type="entry name" value="POLYGALACTURONAN_RHAMNOGALACTURONAN TRANSPORT SYSTEM PERMEASE PROTEIN YTCP"/>
    <property type="match status" value="1"/>
</dbReference>
<protein>
    <submittedName>
        <fullName evidence="9">Carbohydrate ABC transporter permease</fullName>
    </submittedName>
</protein>
<reference evidence="10" key="1">
    <citation type="journal article" date="2019" name="Int. J. Syst. Evol. Microbiol.">
        <title>The Global Catalogue of Microorganisms (GCM) 10K type strain sequencing project: providing services to taxonomists for standard genome sequencing and annotation.</title>
        <authorList>
            <consortium name="The Broad Institute Genomics Platform"/>
            <consortium name="The Broad Institute Genome Sequencing Center for Infectious Disease"/>
            <person name="Wu L."/>
            <person name="Ma J."/>
        </authorList>
    </citation>
    <scope>NUCLEOTIDE SEQUENCE [LARGE SCALE GENOMIC DNA]</scope>
    <source>
        <strain evidence="10">CGMCC 1.18575</strain>
    </source>
</reference>
<comment type="subcellular location">
    <subcellularLocation>
        <location evidence="1 7">Cell membrane</location>
        <topology evidence="1 7">Multi-pass membrane protein</topology>
    </subcellularLocation>
</comment>
<evidence type="ECO:0000313" key="10">
    <source>
        <dbReference type="Proteomes" id="UP001596113"/>
    </source>
</evidence>
<feature type="transmembrane region" description="Helical" evidence="7">
    <location>
        <begin position="16"/>
        <end position="37"/>
    </location>
</feature>
<dbReference type="InterPro" id="IPR035906">
    <property type="entry name" value="MetI-like_sf"/>
</dbReference>
<dbReference type="Proteomes" id="UP001596113">
    <property type="component" value="Unassembled WGS sequence"/>
</dbReference>
<feature type="transmembrane region" description="Helical" evidence="7">
    <location>
        <begin position="112"/>
        <end position="131"/>
    </location>
</feature>
<dbReference type="Gene3D" id="1.10.3720.10">
    <property type="entry name" value="MetI-like"/>
    <property type="match status" value="1"/>
</dbReference>
<gene>
    <name evidence="9" type="ORF">ACFPOF_02890</name>
</gene>
<feature type="transmembrane region" description="Helical" evidence="7">
    <location>
        <begin position="143"/>
        <end position="164"/>
    </location>
</feature>
<organism evidence="9 10">
    <name type="scientific">Cohnella soli</name>
    <dbReference type="NCBI Taxonomy" id="425005"/>
    <lineage>
        <taxon>Bacteria</taxon>
        <taxon>Bacillati</taxon>
        <taxon>Bacillota</taxon>
        <taxon>Bacilli</taxon>
        <taxon>Bacillales</taxon>
        <taxon>Paenibacillaceae</taxon>
        <taxon>Cohnella</taxon>
    </lineage>
</organism>
<dbReference type="RefSeq" id="WP_378129448.1">
    <property type="nucleotide sequence ID" value="NZ_JBHSMI010000005.1"/>
</dbReference>
<dbReference type="CDD" id="cd06261">
    <property type="entry name" value="TM_PBP2"/>
    <property type="match status" value="1"/>
</dbReference>
<evidence type="ECO:0000313" key="9">
    <source>
        <dbReference type="EMBL" id="MFC5401668.1"/>
    </source>
</evidence>
<evidence type="ECO:0000256" key="4">
    <source>
        <dbReference type="ARBA" id="ARBA00022692"/>
    </source>
</evidence>
<keyword evidence="2 7" id="KW-0813">Transport</keyword>
<sequence>MAVRTNTAFSGRLFNVLNYALMTAFMIVCLYPFYYIIIYSLSDPGEISRGGVFFWPVNPTVDSYAKIFSLQTVPHAFLVSAAKTIVGTALCIYCSSLFAYLMTKQEMLFRKFIYRFVITSMYLGAGLIPWYLTMKFYGLQNNFLLYIVPGMLNAFFVILVKTYIESIPPSMEESAEVDGAGFLTTFHRIIFPLSKPIVATVAVFSAVGIWNAWQDNFFLVSNPDLQTIQLILYNYFNESTRLAAEAARNPSGIKEAPKVSSETVKMTMSVISIVPILLVYPFMQRYFVKGIMLGAVKG</sequence>
<proteinExistence type="inferred from homology"/>
<feature type="domain" description="ABC transmembrane type-1" evidence="8">
    <location>
        <begin position="77"/>
        <end position="283"/>
    </location>
</feature>
<evidence type="ECO:0000259" key="8">
    <source>
        <dbReference type="PROSITE" id="PS50928"/>
    </source>
</evidence>
<feature type="transmembrane region" description="Helical" evidence="7">
    <location>
        <begin position="266"/>
        <end position="283"/>
    </location>
</feature>
<feature type="transmembrane region" description="Helical" evidence="7">
    <location>
        <begin position="196"/>
        <end position="213"/>
    </location>
</feature>
<keyword evidence="3" id="KW-1003">Cell membrane</keyword>
<name>A0ABW0HL34_9BACL</name>
<dbReference type="PROSITE" id="PS50928">
    <property type="entry name" value="ABC_TM1"/>
    <property type="match status" value="1"/>
</dbReference>
<keyword evidence="4 7" id="KW-0812">Transmembrane</keyword>
<comment type="similarity">
    <text evidence="7">Belongs to the binding-protein-dependent transport system permease family.</text>
</comment>
<keyword evidence="10" id="KW-1185">Reference proteome</keyword>
<dbReference type="Pfam" id="PF00528">
    <property type="entry name" value="BPD_transp_1"/>
    <property type="match status" value="1"/>
</dbReference>
<dbReference type="PANTHER" id="PTHR43744">
    <property type="entry name" value="ABC TRANSPORTER PERMEASE PROTEIN MG189-RELATED-RELATED"/>
    <property type="match status" value="1"/>
</dbReference>
<evidence type="ECO:0000256" key="2">
    <source>
        <dbReference type="ARBA" id="ARBA00022448"/>
    </source>
</evidence>
<dbReference type="SUPFAM" id="SSF161098">
    <property type="entry name" value="MetI-like"/>
    <property type="match status" value="1"/>
</dbReference>
<evidence type="ECO:0000256" key="7">
    <source>
        <dbReference type="RuleBase" id="RU363032"/>
    </source>
</evidence>
<comment type="caution">
    <text evidence="9">The sequence shown here is derived from an EMBL/GenBank/DDBJ whole genome shotgun (WGS) entry which is preliminary data.</text>
</comment>
<feature type="transmembrane region" description="Helical" evidence="7">
    <location>
        <begin position="76"/>
        <end position="100"/>
    </location>
</feature>
<keyword evidence="5 7" id="KW-1133">Transmembrane helix</keyword>
<keyword evidence="6 7" id="KW-0472">Membrane</keyword>
<dbReference type="InterPro" id="IPR000515">
    <property type="entry name" value="MetI-like"/>
</dbReference>
<evidence type="ECO:0000256" key="3">
    <source>
        <dbReference type="ARBA" id="ARBA00022475"/>
    </source>
</evidence>
<dbReference type="EMBL" id="JBHSMI010000005">
    <property type="protein sequence ID" value="MFC5401668.1"/>
    <property type="molecule type" value="Genomic_DNA"/>
</dbReference>
<evidence type="ECO:0000256" key="1">
    <source>
        <dbReference type="ARBA" id="ARBA00004651"/>
    </source>
</evidence>